<reference evidence="2 3" key="1">
    <citation type="journal article" date="2002" name="Genome Res.">
        <title>The genome of Methanosarcina acetivorans reveals extensive metabolic and physiological diversity.</title>
        <authorList>
            <person name="Galagan J.E."/>
            <person name="Nusbaum C."/>
            <person name="Roy A."/>
            <person name="Endrizzi M.G."/>
            <person name="Macdonald P."/>
            <person name="FitzHugh W."/>
            <person name="Calvo S."/>
            <person name="Engels R."/>
            <person name="Smirnov S."/>
            <person name="Atnoor D."/>
            <person name="Brown A."/>
            <person name="Allen N."/>
            <person name="Naylor J."/>
            <person name="Stange-Thomann N."/>
            <person name="DeArellano K."/>
            <person name="Johnson R."/>
            <person name="Linton L."/>
            <person name="McEwan P."/>
            <person name="McKernan K."/>
            <person name="Talamas J."/>
            <person name="Tirrell A."/>
            <person name="Ye W."/>
            <person name="Zimmer A."/>
            <person name="Barber R.D."/>
            <person name="Cann I."/>
            <person name="Graham D.E."/>
            <person name="Grahame D.A."/>
            <person name="Guss A."/>
            <person name="Hedderich R."/>
            <person name="Ingram-Smith C."/>
            <person name="Kuettner C.H."/>
            <person name="Krzycki J.A."/>
            <person name="Leigh J.A."/>
            <person name="Li W."/>
            <person name="Liu J."/>
            <person name="Mukhopadhyay B."/>
            <person name="Reeve J.N."/>
            <person name="Smith K."/>
            <person name="Springer T.A."/>
            <person name="Umayam L.A."/>
            <person name="White O."/>
            <person name="White R.H."/>
            <person name="de Macario E.C."/>
            <person name="Ferry J.G."/>
            <person name="Jarrell K.F."/>
            <person name="Jing H."/>
            <person name="Macario A.J.L."/>
            <person name="Paulsen I."/>
            <person name="Pritchett M."/>
            <person name="Sowers K.R."/>
            <person name="Swanson R.V."/>
            <person name="Zinder S.H."/>
            <person name="Lander E."/>
            <person name="Metcalf W.W."/>
            <person name="Birren B."/>
        </authorList>
    </citation>
    <scope>NUCLEOTIDE SEQUENCE [LARGE SCALE GENOMIC DNA]</scope>
    <source>
        <strain evidence="3">ATCC 35395 / DSM 2834 / JCM 12185 / C2A</strain>
    </source>
</reference>
<dbReference type="RefSeq" id="WP_011022758.1">
    <property type="nucleotide sequence ID" value="NC_003552.1"/>
</dbReference>
<dbReference type="HOGENOM" id="CLU_728832_0_0_2"/>
<dbReference type="AlphaFoldDB" id="Q8TM64"/>
<keyword evidence="3" id="KW-1185">Reference proteome</keyword>
<dbReference type="EMBL" id="AE010299">
    <property type="protein sequence ID" value="AAM06183.1"/>
    <property type="molecule type" value="Genomic_DNA"/>
</dbReference>
<dbReference type="InParanoid" id="Q8TM64"/>
<proteinExistence type="predicted"/>
<organism evidence="2 3">
    <name type="scientific">Methanosarcina acetivorans (strain ATCC 35395 / DSM 2834 / JCM 12185 / C2A)</name>
    <dbReference type="NCBI Taxonomy" id="188937"/>
    <lineage>
        <taxon>Archaea</taxon>
        <taxon>Methanobacteriati</taxon>
        <taxon>Methanobacteriota</taxon>
        <taxon>Stenosarchaea group</taxon>
        <taxon>Methanomicrobia</taxon>
        <taxon>Methanosarcinales</taxon>
        <taxon>Methanosarcinaceae</taxon>
        <taxon>Methanosarcina</taxon>
    </lineage>
</organism>
<evidence type="ECO:0000313" key="2">
    <source>
        <dbReference type="EMBL" id="AAM06183.1"/>
    </source>
</evidence>
<sequence>MIAMEIFPTNNNLIENFFSIIIIGGLLSFSLIIVLFIFNKLNTKKSLDQICSELDSKKTEEGKISVMKHIHSYLQQYTFEELLLFNLKYKGHRYFDYYYYLIVVINFISISIASLSPNTQISSLFIYLALLSPIPVIILPIIILLAINSKAGIKEISAFKLINRLFMNLFVSVLVVYFSTLIFVIMGNLIFTNNQEFINNLTQNKFLLSLKDLTFYFLNFQIESVNNQLSLAGFYFTLAVGGTVVLSLIDRYYKKYDSLKTQLLGQVKPFIDIYSEPNSRLNLNLSRIKDFDYEKIKSFHDKVLELQKKLECEDIKNNRIMLDNYNIFIWLIIITYTLGIITIFIPENFEIYSLYLFILLSIFFGLLTFVIYTDYKMQN</sequence>
<keyword evidence="1" id="KW-1133">Transmembrane helix</keyword>
<accession>Q8TM64</accession>
<feature type="transmembrane region" description="Helical" evidence="1">
    <location>
        <begin position="351"/>
        <end position="372"/>
    </location>
</feature>
<feature type="transmembrane region" description="Helical" evidence="1">
    <location>
        <begin position="121"/>
        <end position="147"/>
    </location>
</feature>
<dbReference type="GeneID" id="1474700"/>
<evidence type="ECO:0000313" key="3">
    <source>
        <dbReference type="Proteomes" id="UP000002487"/>
    </source>
</evidence>
<dbReference type="KEGG" id="mac:MA_2806"/>
<feature type="transmembrane region" description="Helical" evidence="1">
    <location>
        <begin position="97"/>
        <end position="115"/>
    </location>
</feature>
<dbReference type="Proteomes" id="UP000002487">
    <property type="component" value="Chromosome"/>
</dbReference>
<gene>
    <name evidence="2" type="ordered locus">MA_2806</name>
</gene>
<feature type="transmembrane region" description="Helical" evidence="1">
    <location>
        <begin position="325"/>
        <end position="345"/>
    </location>
</feature>
<evidence type="ECO:0000256" key="1">
    <source>
        <dbReference type="SAM" id="Phobius"/>
    </source>
</evidence>
<protein>
    <submittedName>
        <fullName evidence="2">Uncharacterized protein</fullName>
    </submittedName>
</protein>
<dbReference type="EnsemblBacteria" id="AAM06183">
    <property type="protein sequence ID" value="AAM06183"/>
    <property type="gene ID" value="MA_2806"/>
</dbReference>
<feature type="transmembrane region" description="Helical" evidence="1">
    <location>
        <begin position="17"/>
        <end position="38"/>
    </location>
</feature>
<keyword evidence="1" id="KW-0812">Transmembrane</keyword>
<keyword evidence="1" id="KW-0472">Membrane</keyword>
<feature type="transmembrane region" description="Helical" evidence="1">
    <location>
        <begin position="168"/>
        <end position="191"/>
    </location>
</feature>
<feature type="transmembrane region" description="Helical" evidence="1">
    <location>
        <begin position="229"/>
        <end position="249"/>
    </location>
</feature>
<name>Q8TM64_METAC</name>